<dbReference type="AlphaFoldDB" id="A0A074KUT9"/>
<evidence type="ECO:0000313" key="4">
    <source>
        <dbReference type="EMBL" id="KEO72644.1"/>
    </source>
</evidence>
<dbReference type="CDD" id="cd01821">
    <property type="entry name" value="Rhamnogalacturan_acetylesterase_like"/>
    <property type="match status" value="1"/>
</dbReference>
<dbReference type="PANTHER" id="PTHR43695">
    <property type="entry name" value="PUTATIVE (AFU_ORTHOLOGUE AFUA_2G17250)-RELATED"/>
    <property type="match status" value="1"/>
</dbReference>
<dbReference type="PANTHER" id="PTHR43695:SF1">
    <property type="entry name" value="RHAMNOGALACTURONAN ACETYLESTERASE"/>
    <property type="match status" value="1"/>
</dbReference>
<reference evidence="4 5" key="1">
    <citation type="submission" date="2014-04" db="EMBL/GenBank/DDBJ databases">
        <title>Characterization and application of a salt tolerant electro-active bacterium.</title>
        <authorList>
            <person name="Yang L."/>
            <person name="Wei S."/>
            <person name="Tay Q.X.M."/>
        </authorList>
    </citation>
    <scope>NUCLEOTIDE SEQUENCE [LARGE SCALE GENOMIC DNA]</scope>
    <source>
        <strain evidence="4 5">LY1</strain>
    </source>
</reference>
<dbReference type="RefSeq" id="WP_035077328.1">
    <property type="nucleotide sequence ID" value="NZ_JMIH01000024.1"/>
</dbReference>
<dbReference type="InterPro" id="IPR037459">
    <property type="entry name" value="RhgT-like"/>
</dbReference>
<dbReference type="GO" id="GO:0016788">
    <property type="term" value="F:hydrolase activity, acting on ester bonds"/>
    <property type="evidence" value="ECO:0007669"/>
    <property type="project" value="UniProtKB-ARBA"/>
</dbReference>
<name>A0A074KUT9_9BACT</name>
<gene>
    <name evidence="4" type="ORF">EL17_18060</name>
</gene>
<dbReference type="SUPFAM" id="SSF52266">
    <property type="entry name" value="SGNH hydrolase"/>
    <property type="match status" value="1"/>
</dbReference>
<dbReference type="STRING" id="1048983.EL17_18060"/>
<evidence type="ECO:0000313" key="5">
    <source>
        <dbReference type="Proteomes" id="UP000027821"/>
    </source>
</evidence>
<evidence type="ECO:0000256" key="2">
    <source>
        <dbReference type="ARBA" id="ARBA00022801"/>
    </source>
</evidence>
<protein>
    <submittedName>
        <fullName evidence="4">Rhamnogalacturonan acetylesterase</fullName>
    </submittedName>
</protein>
<sequence>MALIIQFLIGLSIFSGLAKDKYPTIYMIGDSTMADKGYSPSNPEKGWGQVFPLYLNDDIRVQNHAVNGRSSKSFRDEGRWDVVIAQVQEGDYVIIQFGHNDQKLEDPTRYTDPYRYKENLRLYITEVIDKGGHPILATPIARRDYDERGMLVDTHMDYVSEVKALAAEMDIPLLDINKRTTELINIWGEVESKLLFLHFSPGQYSRFPKGVVDNTHLSPIGAFKVCDLVVEEINSKIPELTMYIKK</sequence>
<dbReference type="eggNOG" id="COG2755">
    <property type="taxonomic scope" value="Bacteria"/>
</dbReference>
<dbReference type="OrthoDB" id="9807041at2"/>
<keyword evidence="2" id="KW-0378">Hydrolase</keyword>
<organism evidence="4 5">
    <name type="scientific">Anditalea andensis</name>
    <dbReference type="NCBI Taxonomy" id="1048983"/>
    <lineage>
        <taxon>Bacteria</taxon>
        <taxon>Pseudomonadati</taxon>
        <taxon>Bacteroidota</taxon>
        <taxon>Cytophagia</taxon>
        <taxon>Cytophagales</taxon>
        <taxon>Cytophagaceae</taxon>
        <taxon>Anditalea</taxon>
    </lineage>
</organism>
<dbReference type="Pfam" id="PF13472">
    <property type="entry name" value="Lipase_GDSL_2"/>
    <property type="match status" value="1"/>
</dbReference>
<evidence type="ECO:0000259" key="3">
    <source>
        <dbReference type="Pfam" id="PF13472"/>
    </source>
</evidence>
<dbReference type="Proteomes" id="UP000027821">
    <property type="component" value="Unassembled WGS sequence"/>
</dbReference>
<dbReference type="EMBL" id="JMIH01000024">
    <property type="protein sequence ID" value="KEO72644.1"/>
    <property type="molecule type" value="Genomic_DNA"/>
</dbReference>
<accession>A0A074KUT9</accession>
<proteinExistence type="inferred from homology"/>
<dbReference type="InterPro" id="IPR036514">
    <property type="entry name" value="SGNH_hydro_sf"/>
</dbReference>
<evidence type="ECO:0000256" key="1">
    <source>
        <dbReference type="ARBA" id="ARBA00008668"/>
    </source>
</evidence>
<dbReference type="InterPro" id="IPR013830">
    <property type="entry name" value="SGNH_hydro"/>
</dbReference>
<dbReference type="Gene3D" id="3.40.50.1110">
    <property type="entry name" value="SGNH hydrolase"/>
    <property type="match status" value="1"/>
</dbReference>
<keyword evidence="5" id="KW-1185">Reference proteome</keyword>
<comment type="caution">
    <text evidence="4">The sequence shown here is derived from an EMBL/GenBank/DDBJ whole genome shotgun (WGS) entry which is preliminary data.</text>
</comment>
<feature type="domain" description="SGNH hydrolase-type esterase" evidence="3">
    <location>
        <begin position="28"/>
        <end position="187"/>
    </location>
</feature>
<comment type="similarity">
    <text evidence="1">Belongs to the 'GDSL' lipolytic enzyme family.</text>
</comment>